<dbReference type="Gene3D" id="3.30.590.10">
    <property type="entry name" value="Glutamine synthetase/guanido kinase, catalytic domain"/>
    <property type="match status" value="1"/>
</dbReference>
<dbReference type="Proteomes" id="UP001054252">
    <property type="component" value="Unassembled WGS sequence"/>
</dbReference>
<dbReference type="FunFam" id="3.30.590.10:FF:000012">
    <property type="entry name" value="Glutamate-ammonia ligase"/>
    <property type="match status" value="1"/>
</dbReference>
<dbReference type="PROSITE" id="PS51987">
    <property type="entry name" value="GS_CATALYTIC"/>
    <property type="match status" value="1"/>
</dbReference>
<evidence type="ECO:0000256" key="1">
    <source>
        <dbReference type="ARBA" id="ARBA00022598"/>
    </source>
</evidence>
<gene>
    <name evidence="5" type="ORF">SLEP1_g48473</name>
</gene>
<dbReference type="PANTHER" id="PTHR43785:SF2">
    <property type="entry name" value="TYPE-1 GLUTAMINE SYNTHETASE 1"/>
    <property type="match status" value="1"/>
</dbReference>
<organism evidence="5 6">
    <name type="scientific">Rubroshorea leprosula</name>
    <dbReference type="NCBI Taxonomy" id="152421"/>
    <lineage>
        <taxon>Eukaryota</taxon>
        <taxon>Viridiplantae</taxon>
        <taxon>Streptophyta</taxon>
        <taxon>Embryophyta</taxon>
        <taxon>Tracheophyta</taxon>
        <taxon>Spermatophyta</taxon>
        <taxon>Magnoliopsida</taxon>
        <taxon>eudicotyledons</taxon>
        <taxon>Gunneridae</taxon>
        <taxon>Pentapetalae</taxon>
        <taxon>rosids</taxon>
        <taxon>malvids</taxon>
        <taxon>Malvales</taxon>
        <taxon>Dipterocarpaceae</taxon>
        <taxon>Rubroshorea</taxon>
    </lineage>
</organism>
<dbReference type="SUPFAM" id="SSF54368">
    <property type="entry name" value="Glutamine synthetase, N-terminal domain"/>
    <property type="match status" value="1"/>
</dbReference>
<evidence type="ECO:0000256" key="3">
    <source>
        <dbReference type="RuleBase" id="RU000384"/>
    </source>
</evidence>
<keyword evidence="6" id="KW-1185">Reference proteome</keyword>
<dbReference type="FunFam" id="3.10.20.70:FF:000009">
    <property type="entry name" value="Glutamate-ammonia ligase"/>
    <property type="match status" value="1"/>
</dbReference>
<proteinExistence type="inferred from homology"/>
<protein>
    <recommendedName>
        <fullName evidence="4">GS catalytic domain-containing protein</fullName>
    </recommendedName>
</protein>
<evidence type="ECO:0000313" key="6">
    <source>
        <dbReference type="Proteomes" id="UP001054252"/>
    </source>
</evidence>
<dbReference type="PANTHER" id="PTHR43785">
    <property type="entry name" value="GAMMA-GLUTAMYLPUTRESCINE SYNTHETASE"/>
    <property type="match status" value="1"/>
</dbReference>
<dbReference type="AlphaFoldDB" id="A0AAV5LUV3"/>
<dbReference type="EMBL" id="BPVZ01000145">
    <property type="protein sequence ID" value="GKV40874.1"/>
    <property type="molecule type" value="Genomic_DNA"/>
</dbReference>
<evidence type="ECO:0000256" key="2">
    <source>
        <dbReference type="PROSITE-ProRule" id="PRU01331"/>
    </source>
</evidence>
<dbReference type="GO" id="GO:0004356">
    <property type="term" value="F:glutamine synthetase activity"/>
    <property type="evidence" value="ECO:0007669"/>
    <property type="project" value="InterPro"/>
</dbReference>
<dbReference type="InterPro" id="IPR008146">
    <property type="entry name" value="Gln_synth_cat_dom"/>
</dbReference>
<dbReference type="GO" id="GO:0006542">
    <property type="term" value="P:glutamine biosynthetic process"/>
    <property type="evidence" value="ECO:0007669"/>
    <property type="project" value="InterPro"/>
</dbReference>
<dbReference type="Pfam" id="PF00120">
    <property type="entry name" value="Gln-synt_C"/>
    <property type="match status" value="1"/>
</dbReference>
<dbReference type="Gene3D" id="3.10.20.70">
    <property type="entry name" value="Glutamine synthetase, N-terminal domain"/>
    <property type="match status" value="1"/>
</dbReference>
<reference evidence="5 6" key="1">
    <citation type="journal article" date="2021" name="Commun. Biol.">
        <title>The genome of Shorea leprosula (Dipterocarpaceae) highlights the ecological relevance of drought in aseasonal tropical rainforests.</title>
        <authorList>
            <person name="Ng K.K.S."/>
            <person name="Kobayashi M.J."/>
            <person name="Fawcett J.A."/>
            <person name="Hatakeyama M."/>
            <person name="Paape T."/>
            <person name="Ng C.H."/>
            <person name="Ang C.C."/>
            <person name="Tnah L.H."/>
            <person name="Lee C.T."/>
            <person name="Nishiyama T."/>
            <person name="Sese J."/>
            <person name="O'Brien M.J."/>
            <person name="Copetti D."/>
            <person name="Mohd Noor M.I."/>
            <person name="Ong R.C."/>
            <person name="Putra M."/>
            <person name="Sireger I.Z."/>
            <person name="Indrioko S."/>
            <person name="Kosugi Y."/>
            <person name="Izuno A."/>
            <person name="Isagi Y."/>
            <person name="Lee S.L."/>
            <person name="Shimizu K.K."/>
        </authorList>
    </citation>
    <scope>NUCLEOTIDE SEQUENCE [LARGE SCALE GENOMIC DNA]</scope>
    <source>
        <strain evidence="5">214</strain>
    </source>
</reference>
<accession>A0AAV5LUV3</accession>
<name>A0AAV5LUV3_9ROSI</name>
<dbReference type="InterPro" id="IPR036651">
    <property type="entry name" value="Gln_synt_N_sf"/>
</dbReference>
<dbReference type="SMART" id="SM01230">
    <property type="entry name" value="Gln-synt_C"/>
    <property type="match status" value="1"/>
</dbReference>
<evidence type="ECO:0000259" key="4">
    <source>
        <dbReference type="PROSITE" id="PS51987"/>
    </source>
</evidence>
<evidence type="ECO:0000313" key="5">
    <source>
        <dbReference type="EMBL" id="GKV40874.1"/>
    </source>
</evidence>
<comment type="similarity">
    <text evidence="2 3">Belongs to the glutamine synthetase family.</text>
</comment>
<keyword evidence="1" id="KW-0436">Ligase</keyword>
<sequence length="441" mass="48728">MEVVDSNVSFVRIIWVDASGQHRCRVVPAKRFNDVVKKNGVGLTFACMGMSSLVDGPADETNLTGTGEIRLIPDLSTRRNIPWTKGEEMVLANMHLKPGEPWEYCPREALRRVTKVLKDEFDMEVNAGFENEFFLLKKQEREGKEEWVSIDLTPYCSTAAFDAVSPLFHEIVADLNSLNIEVEQFHAEAGKGQFEFSLGHTACTRAADNLIFAREVVKAVARRHGLLATFVPKYDLHDIGSGSHVHLSLWQNGQNIFIGSGGSTQHGMSTVGEHFMAGVLDHLPSILAFTAPVPNSYDRIQPHMWSGAYQCWGKENREAALRTACPPGIPDGLVSNFEIKSFDGCANPHLGLAAIVAAGIDGLRRQLHLPEPVGGDPGSLEGKLKRLPLSLSESLEALKKDNVLHELIGEKLLVAIKGVRKAEINNYSKNKDAYKQLIHRY</sequence>
<dbReference type="SUPFAM" id="SSF55931">
    <property type="entry name" value="Glutamine synthetase/guanido kinase"/>
    <property type="match status" value="1"/>
</dbReference>
<comment type="caution">
    <text evidence="5">The sequence shown here is derived from an EMBL/GenBank/DDBJ whole genome shotgun (WGS) entry which is preliminary data.</text>
</comment>
<dbReference type="InterPro" id="IPR014746">
    <property type="entry name" value="Gln_synth/guanido_kin_cat_dom"/>
</dbReference>
<feature type="domain" description="GS catalytic" evidence="4">
    <location>
        <begin position="106"/>
        <end position="441"/>
    </location>
</feature>